<dbReference type="KEGG" id="pfer:IRI77_20955"/>
<evidence type="ECO:0000256" key="2">
    <source>
        <dbReference type="SAM" id="SignalP"/>
    </source>
</evidence>
<dbReference type="Proteomes" id="UP000593892">
    <property type="component" value="Chromosome"/>
</dbReference>
<name>A0A7S7NKK5_PALFE</name>
<feature type="chain" id="PRO_5032367427" description="HEAT repeat domain-containing protein" evidence="2">
    <location>
        <begin position="18"/>
        <end position="403"/>
    </location>
</feature>
<evidence type="ECO:0000256" key="1">
    <source>
        <dbReference type="SAM" id="MobiDB-lite"/>
    </source>
</evidence>
<accession>A0A7S7NKK5</accession>
<keyword evidence="2" id="KW-0732">Signal</keyword>
<evidence type="ECO:0000313" key="3">
    <source>
        <dbReference type="EMBL" id="QOY85302.1"/>
    </source>
</evidence>
<feature type="region of interest" description="Disordered" evidence="1">
    <location>
        <begin position="213"/>
        <end position="245"/>
    </location>
</feature>
<dbReference type="RefSeq" id="WP_194446972.1">
    <property type="nucleotide sequence ID" value="NZ_CP063849.1"/>
</dbReference>
<proteinExistence type="predicted"/>
<evidence type="ECO:0000313" key="4">
    <source>
        <dbReference type="Proteomes" id="UP000593892"/>
    </source>
</evidence>
<evidence type="ECO:0008006" key="5">
    <source>
        <dbReference type="Google" id="ProtNLM"/>
    </source>
</evidence>
<protein>
    <recommendedName>
        <fullName evidence="5">HEAT repeat domain-containing protein</fullName>
    </recommendedName>
</protein>
<keyword evidence="4" id="KW-1185">Reference proteome</keyword>
<dbReference type="AlphaFoldDB" id="A0A7S7NKK5"/>
<reference evidence="3 4" key="1">
    <citation type="submission" date="2020-10" db="EMBL/GenBank/DDBJ databases">
        <title>Complete genome sequence of Paludibaculum fermentans P105T, a facultatively anaerobic acidobacterium capable of dissimilatory Fe(III) reduction.</title>
        <authorList>
            <person name="Dedysh S.N."/>
            <person name="Beletsky A.V."/>
            <person name="Kulichevskaya I.S."/>
            <person name="Mardanov A.V."/>
            <person name="Ravin N.V."/>
        </authorList>
    </citation>
    <scope>NUCLEOTIDE SEQUENCE [LARGE SCALE GENOMIC DNA]</scope>
    <source>
        <strain evidence="3 4">P105</strain>
    </source>
</reference>
<feature type="signal peptide" evidence="2">
    <location>
        <begin position="1"/>
        <end position="17"/>
    </location>
</feature>
<feature type="compositionally biased region" description="Basic and acidic residues" evidence="1">
    <location>
        <begin position="229"/>
        <end position="241"/>
    </location>
</feature>
<organism evidence="3 4">
    <name type="scientific">Paludibaculum fermentans</name>
    <dbReference type="NCBI Taxonomy" id="1473598"/>
    <lineage>
        <taxon>Bacteria</taxon>
        <taxon>Pseudomonadati</taxon>
        <taxon>Acidobacteriota</taxon>
        <taxon>Terriglobia</taxon>
        <taxon>Bryobacterales</taxon>
        <taxon>Bryobacteraceae</taxon>
        <taxon>Paludibaculum</taxon>
    </lineage>
</organism>
<dbReference type="EMBL" id="CP063849">
    <property type="protein sequence ID" value="QOY85302.1"/>
    <property type="molecule type" value="Genomic_DNA"/>
</dbReference>
<sequence>MKTLLGLLALAGLTVSAQPTAKERLLERIEAIAVSEPPVLGVDTQIRTAATLASKDPDLAERWLQAATSRALPLVDLHTRGEFLIAIVDQYRQLDTEAAEQVCSLLPRRATGAKEDPLARCYHSLFSVKRSWEEEKALTRRALSAGAFLAPEIRSHLERSIKEHPEECAAEFAVIVEGFPAADASPQERRHLLDMANLIRKREPELAAAARKLAESKPKAPAAGTEEELEKKQVLGEEKPPTEGLATPERISLARKQTPAMQVEMLLEVMDGDKELSPPQRIALAYEALEVTPKIKAGDERLVSQSMLARRLYDYGDRGKAAVAAQMLAESFEKFYNCETAACVAFEGDSSPGEVINDFAEYLRENKIQPEDLGLRHKSLEARLLILDLQQSLGIEKKRFSFF</sequence>
<gene>
    <name evidence="3" type="ORF">IRI77_20955</name>
</gene>